<feature type="region of interest" description="Disordered" evidence="1">
    <location>
        <begin position="1"/>
        <end position="25"/>
    </location>
</feature>
<dbReference type="EMBL" id="JADFTS010000005">
    <property type="protein sequence ID" value="KAF9604455.1"/>
    <property type="molecule type" value="Genomic_DNA"/>
</dbReference>
<evidence type="ECO:0000256" key="1">
    <source>
        <dbReference type="SAM" id="MobiDB-lite"/>
    </source>
</evidence>
<dbReference type="SUPFAM" id="SSF56815">
    <property type="entry name" value="Sec1/munc18-like (SM) proteins"/>
    <property type="match status" value="1"/>
</dbReference>
<protein>
    <submittedName>
        <fullName evidence="2">Uncharacterized protein</fullName>
    </submittedName>
</protein>
<dbReference type="Proteomes" id="UP000631114">
    <property type="component" value="Unassembled WGS sequence"/>
</dbReference>
<dbReference type="InterPro" id="IPR036045">
    <property type="entry name" value="Sec1-like_sf"/>
</dbReference>
<organism evidence="2 3">
    <name type="scientific">Coptis chinensis</name>
    <dbReference type="NCBI Taxonomy" id="261450"/>
    <lineage>
        <taxon>Eukaryota</taxon>
        <taxon>Viridiplantae</taxon>
        <taxon>Streptophyta</taxon>
        <taxon>Embryophyta</taxon>
        <taxon>Tracheophyta</taxon>
        <taxon>Spermatophyta</taxon>
        <taxon>Magnoliopsida</taxon>
        <taxon>Ranunculales</taxon>
        <taxon>Ranunculaceae</taxon>
        <taxon>Coptidoideae</taxon>
        <taxon>Coptis</taxon>
    </lineage>
</organism>
<keyword evidence="3" id="KW-1185">Reference proteome</keyword>
<accession>A0A835HRF3</accession>
<evidence type="ECO:0000313" key="3">
    <source>
        <dbReference type="Proteomes" id="UP000631114"/>
    </source>
</evidence>
<comment type="caution">
    <text evidence="2">The sequence shown here is derived from an EMBL/GenBank/DDBJ whole genome shotgun (WGS) entry which is preliminary data.</text>
</comment>
<name>A0A835HRF3_9MAGN</name>
<sequence length="129" mass="14774">MPIDSDVISQTINIGESKDRPTDEGDSYWNEIKFSNNTPIGEQVEKLIAKSKEKKRKIISSTPDPDVKEVVDLIKDQLKSTNAQREVLLAEKAEMDNYSTLRCLETLDLLKEFEDLPRRCSPEMFVEVL</sequence>
<dbReference type="AlphaFoldDB" id="A0A835HRF3"/>
<proteinExistence type="predicted"/>
<gene>
    <name evidence="2" type="ORF">IFM89_006737</name>
</gene>
<evidence type="ECO:0000313" key="2">
    <source>
        <dbReference type="EMBL" id="KAF9604455.1"/>
    </source>
</evidence>
<reference evidence="2 3" key="1">
    <citation type="submission" date="2020-10" db="EMBL/GenBank/DDBJ databases">
        <title>The Coptis chinensis genome and diversification of protoberbering-type alkaloids.</title>
        <authorList>
            <person name="Wang B."/>
            <person name="Shu S."/>
            <person name="Song C."/>
            <person name="Liu Y."/>
        </authorList>
    </citation>
    <scope>NUCLEOTIDE SEQUENCE [LARGE SCALE GENOMIC DNA]</scope>
    <source>
        <strain evidence="2">HL-2020</strain>
        <tissue evidence="2">Leaf</tissue>
    </source>
</reference>